<evidence type="ECO:0000256" key="6">
    <source>
        <dbReference type="HAMAP-Rule" id="MF_00265"/>
    </source>
</evidence>
<evidence type="ECO:0000256" key="2">
    <source>
        <dbReference type="ARBA" id="ARBA00022722"/>
    </source>
</evidence>
<dbReference type="RefSeq" id="WP_260192363.1">
    <property type="nucleotide sequence ID" value="NZ_JAFFZE010000014.1"/>
</dbReference>
<feature type="binding site" evidence="6">
    <location>
        <position position="98"/>
    </location>
    <ligand>
        <name>Mg(2+)</name>
        <dbReference type="ChEBI" id="CHEBI:18420"/>
    </ligand>
</feature>
<feature type="domain" description="PIN" evidence="7">
    <location>
        <begin position="2"/>
        <end position="121"/>
    </location>
</feature>
<dbReference type="Pfam" id="PF01850">
    <property type="entry name" value="PIN"/>
    <property type="match status" value="1"/>
</dbReference>
<keyword evidence="9" id="KW-1185">Reference proteome</keyword>
<evidence type="ECO:0000256" key="5">
    <source>
        <dbReference type="ARBA" id="ARBA00022842"/>
    </source>
</evidence>
<comment type="caution">
    <text evidence="8">The sequence shown here is derived from an EMBL/GenBank/DDBJ whole genome shotgun (WGS) entry which is preliminary data.</text>
</comment>
<keyword evidence="1 6" id="KW-1277">Toxin-antitoxin system</keyword>
<keyword evidence="4 6" id="KW-0378">Hydrolase</keyword>
<reference evidence="8 9" key="1">
    <citation type="submission" date="2021-02" db="EMBL/GenBank/DDBJ databases">
        <title>Actinophytocola xerophila sp. nov., isolated from soil of cotton cropping field.</title>
        <authorList>
            <person name="Huang R."/>
            <person name="Chen X."/>
            <person name="Ge X."/>
            <person name="Liu W."/>
        </authorList>
    </citation>
    <scope>NUCLEOTIDE SEQUENCE [LARGE SCALE GENOMIC DNA]</scope>
    <source>
        <strain evidence="8 9">S1-96</strain>
    </source>
</reference>
<accession>A0ABT2JAQ9</accession>
<dbReference type="PANTHER" id="PTHR42740:SF1">
    <property type="entry name" value="RIBONUCLEASE VAPC3"/>
    <property type="match status" value="1"/>
</dbReference>
<name>A0ABT2JAQ9_9PSEU</name>
<dbReference type="Gene3D" id="3.40.50.1010">
    <property type="entry name" value="5'-nuclease"/>
    <property type="match status" value="1"/>
</dbReference>
<dbReference type="EC" id="3.1.-.-" evidence="6"/>
<comment type="function">
    <text evidence="6">Toxic component of a toxin-antitoxin (TA) system. An RNase.</text>
</comment>
<dbReference type="HAMAP" id="MF_00265">
    <property type="entry name" value="VapC_Nob1"/>
    <property type="match status" value="1"/>
</dbReference>
<dbReference type="InterPro" id="IPR002716">
    <property type="entry name" value="PIN_dom"/>
</dbReference>
<gene>
    <name evidence="6" type="primary">vapC</name>
    <name evidence="8" type="ORF">JT362_17670</name>
</gene>
<evidence type="ECO:0000259" key="7">
    <source>
        <dbReference type="SMART" id="SM00670"/>
    </source>
</evidence>
<keyword evidence="6" id="KW-0800">Toxin</keyword>
<dbReference type="InterPro" id="IPR051749">
    <property type="entry name" value="PINc/VapC_TA_RNase"/>
</dbReference>
<organism evidence="8 9">
    <name type="scientific">Actinophytocola gossypii</name>
    <dbReference type="NCBI Taxonomy" id="2812003"/>
    <lineage>
        <taxon>Bacteria</taxon>
        <taxon>Bacillati</taxon>
        <taxon>Actinomycetota</taxon>
        <taxon>Actinomycetes</taxon>
        <taxon>Pseudonocardiales</taxon>
        <taxon>Pseudonocardiaceae</taxon>
    </lineage>
</organism>
<dbReference type="InterPro" id="IPR022907">
    <property type="entry name" value="VapC_family"/>
</dbReference>
<dbReference type="InterPro" id="IPR029060">
    <property type="entry name" value="PIN-like_dom_sf"/>
</dbReference>
<evidence type="ECO:0000256" key="4">
    <source>
        <dbReference type="ARBA" id="ARBA00022801"/>
    </source>
</evidence>
<feature type="binding site" evidence="6">
    <location>
        <position position="7"/>
    </location>
    <ligand>
        <name>Mg(2+)</name>
        <dbReference type="ChEBI" id="CHEBI:18420"/>
    </ligand>
</feature>
<dbReference type="EMBL" id="JAFFZE010000014">
    <property type="protein sequence ID" value="MCT2584946.1"/>
    <property type="molecule type" value="Genomic_DNA"/>
</dbReference>
<evidence type="ECO:0000313" key="9">
    <source>
        <dbReference type="Proteomes" id="UP001156441"/>
    </source>
</evidence>
<keyword evidence="5 6" id="KW-0460">Magnesium</keyword>
<comment type="similarity">
    <text evidence="6">Belongs to the PINc/VapC protein family.</text>
</comment>
<dbReference type="Proteomes" id="UP001156441">
    <property type="component" value="Unassembled WGS sequence"/>
</dbReference>
<dbReference type="SUPFAM" id="SSF88723">
    <property type="entry name" value="PIN domain-like"/>
    <property type="match status" value="1"/>
</dbReference>
<protein>
    <recommendedName>
        <fullName evidence="6">Ribonuclease VapC</fullName>
        <shortName evidence="6">RNase VapC</shortName>
        <ecNumber evidence="6">3.1.-.-</ecNumber>
    </recommendedName>
    <alternativeName>
        <fullName evidence="6">Toxin VapC</fullName>
    </alternativeName>
</protein>
<sequence length="136" mass="15186">MNLYLVDTSVWIEWFRKTESGAARAMRKLREDPAQVAVTQPVAFEVRAGTKRVHLHAVDRVLDGAVQLSVAPETDFDVATRLYLAARERGTPVRSLTDCLIAAVAVRTNAVLVHRDRDFDVLDGIARDLRTWSTLG</sequence>
<evidence type="ECO:0000256" key="3">
    <source>
        <dbReference type="ARBA" id="ARBA00022723"/>
    </source>
</evidence>
<comment type="cofactor">
    <cofactor evidence="6">
        <name>Mg(2+)</name>
        <dbReference type="ChEBI" id="CHEBI:18420"/>
    </cofactor>
</comment>
<dbReference type="SMART" id="SM00670">
    <property type="entry name" value="PINc"/>
    <property type="match status" value="1"/>
</dbReference>
<proteinExistence type="inferred from homology"/>
<keyword evidence="3 6" id="KW-0479">Metal-binding</keyword>
<keyword evidence="2 6" id="KW-0540">Nuclease</keyword>
<dbReference type="PANTHER" id="PTHR42740">
    <property type="entry name" value="RIBONUCLEASE VAPC3"/>
    <property type="match status" value="1"/>
</dbReference>
<evidence type="ECO:0000256" key="1">
    <source>
        <dbReference type="ARBA" id="ARBA00022649"/>
    </source>
</evidence>
<evidence type="ECO:0000313" key="8">
    <source>
        <dbReference type="EMBL" id="MCT2584946.1"/>
    </source>
</evidence>